<gene>
    <name evidence="1" type="ORF">P4I72_04385</name>
</gene>
<evidence type="ECO:0000313" key="1">
    <source>
        <dbReference type="EMBL" id="MEC0226350.1"/>
    </source>
</evidence>
<dbReference type="RefSeq" id="WP_326070741.1">
    <property type="nucleotide sequence ID" value="NZ_JARLKY010000009.1"/>
</dbReference>
<proteinExistence type="predicted"/>
<protein>
    <submittedName>
        <fullName evidence="1">Uncharacterized protein</fullName>
    </submittedName>
</protein>
<name>A0ABU6FX76_9BACL</name>
<organism evidence="1 2">
    <name type="scientific">Paenibacillus alba</name>
    <dbReference type="NCBI Taxonomy" id="1197127"/>
    <lineage>
        <taxon>Bacteria</taxon>
        <taxon>Bacillati</taxon>
        <taxon>Bacillota</taxon>
        <taxon>Bacilli</taxon>
        <taxon>Bacillales</taxon>
        <taxon>Paenibacillaceae</taxon>
        <taxon>Paenibacillus</taxon>
    </lineage>
</organism>
<accession>A0ABU6FX76</accession>
<dbReference type="Proteomes" id="UP001338137">
    <property type="component" value="Unassembled WGS sequence"/>
</dbReference>
<dbReference type="EMBL" id="JARLKY010000009">
    <property type="protein sequence ID" value="MEC0226350.1"/>
    <property type="molecule type" value="Genomic_DNA"/>
</dbReference>
<sequence>MEYISNNATASSRIYHEQKQKEAASKVENDCEAAFSFLEAPIGTPKPNCNCNSLFNCKPNPVGKFHWNYASVIRVKLQKCRLFQQNRLKNEKACNYAGIYRLFFLKLEKPLQKMHIRRNSGAIGRF</sequence>
<keyword evidence="2" id="KW-1185">Reference proteome</keyword>
<reference evidence="1 2" key="1">
    <citation type="submission" date="2023-03" db="EMBL/GenBank/DDBJ databases">
        <title>Bacillus Genome Sequencing.</title>
        <authorList>
            <person name="Dunlap C."/>
        </authorList>
    </citation>
    <scope>NUCLEOTIDE SEQUENCE [LARGE SCALE GENOMIC DNA]</scope>
    <source>
        <strain evidence="1 2">BD-533</strain>
    </source>
</reference>
<comment type="caution">
    <text evidence="1">The sequence shown here is derived from an EMBL/GenBank/DDBJ whole genome shotgun (WGS) entry which is preliminary data.</text>
</comment>
<evidence type="ECO:0000313" key="2">
    <source>
        <dbReference type="Proteomes" id="UP001338137"/>
    </source>
</evidence>